<evidence type="ECO:0000256" key="7">
    <source>
        <dbReference type="SAM" id="Coils"/>
    </source>
</evidence>
<feature type="repeat" description="RCC1" evidence="6">
    <location>
        <begin position="222"/>
        <end position="283"/>
    </location>
</feature>
<feature type="domain" description="FYVE-type" evidence="9">
    <location>
        <begin position="614"/>
        <end position="676"/>
    </location>
</feature>
<dbReference type="Pfam" id="PF25390">
    <property type="entry name" value="WD40_RLD"/>
    <property type="match status" value="1"/>
</dbReference>
<evidence type="ECO:0000259" key="9">
    <source>
        <dbReference type="PROSITE" id="PS50178"/>
    </source>
</evidence>
<feature type="non-terminal residue" evidence="11">
    <location>
        <position position="1104"/>
    </location>
</feature>
<dbReference type="InterPro" id="IPR013591">
    <property type="entry name" value="Brevis_radix_dom"/>
</dbReference>
<evidence type="ECO:0008006" key="13">
    <source>
        <dbReference type="Google" id="ProtNLM"/>
    </source>
</evidence>
<evidence type="ECO:0000256" key="5">
    <source>
        <dbReference type="PROSITE-ProRule" id="PRU00091"/>
    </source>
</evidence>
<evidence type="ECO:0000259" key="10">
    <source>
        <dbReference type="PROSITE" id="PS51514"/>
    </source>
</evidence>
<keyword evidence="1" id="KW-0479">Metal-binding</keyword>
<dbReference type="SUPFAM" id="SSF50985">
    <property type="entry name" value="RCC1/BLIP-II"/>
    <property type="match status" value="1"/>
</dbReference>
<feature type="repeat" description="RCC1" evidence="6">
    <location>
        <begin position="284"/>
        <end position="335"/>
    </location>
</feature>
<reference evidence="11 12" key="1">
    <citation type="journal article" date="2021" name="Nat. Plants">
        <title>The Taxus genome provides insights into paclitaxel biosynthesis.</title>
        <authorList>
            <person name="Xiong X."/>
            <person name="Gou J."/>
            <person name="Liao Q."/>
            <person name="Li Y."/>
            <person name="Zhou Q."/>
            <person name="Bi G."/>
            <person name="Li C."/>
            <person name="Du R."/>
            <person name="Wang X."/>
            <person name="Sun T."/>
            <person name="Guo L."/>
            <person name="Liang H."/>
            <person name="Lu P."/>
            <person name="Wu Y."/>
            <person name="Zhang Z."/>
            <person name="Ro D.K."/>
            <person name="Shang Y."/>
            <person name="Huang S."/>
            <person name="Yan J."/>
        </authorList>
    </citation>
    <scope>NUCLEOTIDE SEQUENCE [LARGE SCALE GENOMIC DNA]</scope>
    <source>
        <strain evidence="11">Ta-2019</strain>
    </source>
</reference>
<dbReference type="SUPFAM" id="SSF50729">
    <property type="entry name" value="PH domain-like"/>
    <property type="match status" value="1"/>
</dbReference>
<feature type="repeat" description="RCC1" evidence="6">
    <location>
        <begin position="454"/>
        <end position="505"/>
    </location>
</feature>
<dbReference type="InterPro" id="IPR000306">
    <property type="entry name" value="Znf_FYVE"/>
</dbReference>
<dbReference type="InterPro" id="IPR013083">
    <property type="entry name" value="Znf_RING/FYVE/PHD"/>
</dbReference>
<dbReference type="PANTHER" id="PTHR22870:SF350">
    <property type="entry name" value="F12P19.9 PROTEIN"/>
    <property type="match status" value="1"/>
</dbReference>
<dbReference type="GO" id="GO:0008270">
    <property type="term" value="F:zinc ion binding"/>
    <property type="evidence" value="ECO:0007669"/>
    <property type="project" value="UniProtKB-KW"/>
</dbReference>
<feature type="domain" description="BRX" evidence="10">
    <location>
        <begin position="1032"/>
        <end position="1090"/>
    </location>
</feature>
<dbReference type="Gene3D" id="2.30.29.30">
    <property type="entry name" value="Pleckstrin-homology domain (PH domain)/Phosphotyrosine-binding domain (PTB)"/>
    <property type="match status" value="1"/>
</dbReference>
<sequence length="1104" mass="121467">DERYLIWFSGKEEKQMRLSAVTKIIAGQRTSNFQRQPWPEKEYQSFSLIYGNGEQSLDLICKDKEQAEIWFVGLKTLTSGTQSLKQYVDSRSEGGLQSGPSTPAGHTRKKQPFSFLEDIEKLSQPGSKNVRPLKVQSLYGSPPRQFTEKCSSARLLYSAESQKSSERHSLVNSLHSFPLDLRSDCSKVQMKESSSEAFIVSLSNAISLSSQGSVLEDSDVLGDVLMWGEGIEDGILGGGVHKSGSSVYTQVDALLPRAVQSTVMLDVQRVACGVRHAALVTRKGEIFCWGEENGGRLGHRVDVDVSQPKLVEVFANNNIELVACGKYHTCATTVFGELYSWGDGSHGTGLLGHGSDRSQWLPRRVSGPLEGIRVTKVSCGEWHTAVVASSGVLFTFGDGTFGALGHGDTSSVLLPKKVESLKGLKTITAACGPWHTVAVVEVLAGNFSCNSSSRKLFTWGDGDKGRLGHGDNERKLVPTCVAALVNCSFVQVACGQTLTVALTVSGQVYTMGSQAHGQLGKPQADGKATVLVEGKLRGEFVEEISSGSYHVAVLTSKREIYTWGKGANGRLGHGDVVDRSTPTLVEAIKDRQVKSVSCGSTFTAVICLHKSITGADQSSCSGCKLPFGFTRKRHNCYNCGFVFCHACSIKKSTRACLAPNPSKPYRVCDPCFVQLRKAAESGFTLNGSRSRRLSLPHKTMVARDKSEKVETKSLKSPFFSPKVIITEKIEGFDVDSSSIQRKQQVPSNLNSIYERWGQVSCPARFHSNVRVHPSPAPNLQSHNASVAVSPVSREQSPPRLKSVVPSTSTIYTPSSVVDELKWSNRTLTEEILRLQERTLDFGLTDLLITRSSSRTQVKDIKQKYESKDAKLRHYESEIQEARALAREETARCKAAKEVIRVLTGQLKDMAEKLPMKTQKSNVRTFFSPLHNVLNEFLSPTNRGLMEVSELEDIKFYDHKFYLSPSTRVLKDVKVNGSCSPPLTHDTPTSAPGRSFGYQNSARSMDGPRLTGTKLKENSGKICKAENEHLPYTEWVEQDEPGVYITFISLADGKKDLKRVRFSALEKLMYGIGNVVSCLNDYRFTSSLVYNKKRCTEWLRGKGCT</sequence>
<feature type="coiled-coil region" evidence="7">
    <location>
        <begin position="817"/>
        <end position="898"/>
    </location>
</feature>
<dbReference type="SMART" id="SM00064">
    <property type="entry name" value="FYVE"/>
    <property type="match status" value="1"/>
</dbReference>
<dbReference type="PROSITE" id="PS50012">
    <property type="entry name" value="RCC1_3"/>
    <property type="match status" value="7"/>
</dbReference>
<feature type="compositionally biased region" description="Polar residues" evidence="8">
    <location>
        <begin position="980"/>
        <end position="1002"/>
    </location>
</feature>
<feature type="repeat" description="RCC1" evidence="6">
    <location>
        <begin position="391"/>
        <end position="442"/>
    </location>
</feature>
<comment type="caution">
    <text evidence="11">The sequence shown here is derived from an EMBL/GenBank/DDBJ whole genome shotgun (WGS) entry which is preliminary data.</text>
</comment>
<evidence type="ECO:0000256" key="6">
    <source>
        <dbReference type="PROSITE-ProRule" id="PRU00235"/>
    </source>
</evidence>
<dbReference type="InterPro" id="IPR011011">
    <property type="entry name" value="Znf_FYVE_PHD"/>
</dbReference>
<dbReference type="PANTHER" id="PTHR22870">
    <property type="entry name" value="REGULATOR OF CHROMOSOME CONDENSATION"/>
    <property type="match status" value="1"/>
</dbReference>
<name>A0AA38L1I5_TAXCH</name>
<keyword evidence="3 5" id="KW-0863">Zinc-finger</keyword>
<dbReference type="PROSITE" id="PS51514">
    <property type="entry name" value="BRX"/>
    <property type="match status" value="1"/>
</dbReference>
<organism evidence="11 12">
    <name type="scientific">Taxus chinensis</name>
    <name type="common">Chinese yew</name>
    <name type="synonym">Taxus wallichiana var. chinensis</name>
    <dbReference type="NCBI Taxonomy" id="29808"/>
    <lineage>
        <taxon>Eukaryota</taxon>
        <taxon>Viridiplantae</taxon>
        <taxon>Streptophyta</taxon>
        <taxon>Embryophyta</taxon>
        <taxon>Tracheophyta</taxon>
        <taxon>Spermatophyta</taxon>
        <taxon>Pinopsida</taxon>
        <taxon>Pinidae</taxon>
        <taxon>Conifers II</taxon>
        <taxon>Cupressales</taxon>
        <taxon>Taxaceae</taxon>
        <taxon>Taxus</taxon>
    </lineage>
</organism>
<dbReference type="Proteomes" id="UP000824469">
    <property type="component" value="Unassembled WGS sequence"/>
</dbReference>
<accession>A0AA38L1I5</accession>
<feature type="repeat" description="RCC1" evidence="6">
    <location>
        <begin position="558"/>
        <end position="609"/>
    </location>
</feature>
<evidence type="ECO:0000256" key="3">
    <source>
        <dbReference type="ARBA" id="ARBA00022771"/>
    </source>
</evidence>
<evidence type="ECO:0000313" key="11">
    <source>
        <dbReference type="EMBL" id="KAH9308405.1"/>
    </source>
</evidence>
<feature type="repeat" description="RCC1" evidence="6">
    <location>
        <begin position="506"/>
        <end position="557"/>
    </location>
</feature>
<dbReference type="InterPro" id="IPR017455">
    <property type="entry name" value="Znf_FYVE-rel"/>
</dbReference>
<dbReference type="SUPFAM" id="SSF57903">
    <property type="entry name" value="FYVE/PHD zinc finger"/>
    <property type="match status" value="1"/>
</dbReference>
<feature type="region of interest" description="Disordered" evidence="8">
    <location>
        <begin position="980"/>
        <end position="1008"/>
    </location>
</feature>
<evidence type="ECO:0000256" key="8">
    <source>
        <dbReference type="SAM" id="MobiDB-lite"/>
    </source>
</evidence>
<dbReference type="PROSITE" id="PS00626">
    <property type="entry name" value="RCC1_2"/>
    <property type="match status" value="3"/>
</dbReference>
<dbReference type="InterPro" id="IPR051210">
    <property type="entry name" value="Ub_ligase/GEF_domain"/>
</dbReference>
<keyword evidence="4" id="KW-0862">Zinc</keyword>
<dbReference type="EMBL" id="JAHRHJ020000007">
    <property type="protein sequence ID" value="KAH9308405.1"/>
    <property type="molecule type" value="Genomic_DNA"/>
</dbReference>
<evidence type="ECO:0000256" key="1">
    <source>
        <dbReference type="ARBA" id="ARBA00022723"/>
    </source>
</evidence>
<protein>
    <recommendedName>
        <fullName evidence="13">FYVE-type domain-containing protein</fullName>
    </recommendedName>
</protein>
<dbReference type="FunFam" id="2.130.10.30:FF:000028">
    <property type="entry name" value="PH, RCC1 and FYVE domains-containing protein 1"/>
    <property type="match status" value="1"/>
</dbReference>
<evidence type="ECO:0000313" key="12">
    <source>
        <dbReference type="Proteomes" id="UP000824469"/>
    </source>
</evidence>
<dbReference type="InterPro" id="IPR009091">
    <property type="entry name" value="RCC1/BLIP-II"/>
</dbReference>
<dbReference type="InterPro" id="IPR011993">
    <property type="entry name" value="PH-like_dom_sf"/>
</dbReference>
<evidence type="ECO:0000256" key="2">
    <source>
        <dbReference type="ARBA" id="ARBA00022737"/>
    </source>
</evidence>
<dbReference type="InterPro" id="IPR058923">
    <property type="entry name" value="RCC1-like_dom"/>
</dbReference>
<dbReference type="Pfam" id="PF08381">
    <property type="entry name" value="BRX"/>
    <property type="match status" value="1"/>
</dbReference>
<gene>
    <name evidence="11" type="ORF">KI387_036316</name>
</gene>
<dbReference type="AlphaFoldDB" id="A0AA38L1I5"/>
<keyword evidence="7" id="KW-0175">Coiled coil</keyword>
<feature type="region of interest" description="Disordered" evidence="8">
    <location>
        <begin position="89"/>
        <end position="109"/>
    </location>
</feature>
<feature type="repeat" description="RCC1" evidence="6">
    <location>
        <begin position="336"/>
        <end position="390"/>
    </location>
</feature>
<dbReference type="Gene3D" id="2.130.10.30">
    <property type="entry name" value="Regulator of chromosome condensation 1/beta-lactamase-inhibitor protein II"/>
    <property type="match status" value="2"/>
</dbReference>
<dbReference type="Pfam" id="PF01363">
    <property type="entry name" value="FYVE"/>
    <property type="match status" value="1"/>
</dbReference>
<dbReference type="OMA" id="YTEWVEQ"/>
<dbReference type="Pfam" id="PF13713">
    <property type="entry name" value="BRX_N"/>
    <property type="match status" value="1"/>
</dbReference>
<dbReference type="PROSITE" id="PS50178">
    <property type="entry name" value="ZF_FYVE"/>
    <property type="match status" value="1"/>
</dbReference>
<dbReference type="InterPro" id="IPR001849">
    <property type="entry name" value="PH_domain"/>
</dbReference>
<dbReference type="Gene3D" id="3.30.40.10">
    <property type="entry name" value="Zinc/RING finger domain, C3HC4 (zinc finger)"/>
    <property type="match status" value="1"/>
</dbReference>
<keyword evidence="2" id="KW-0677">Repeat</keyword>
<dbReference type="Pfam" id="PF16457">
    <property type="entry name" value="PH_12"/>
    <property type="match status" value="1"/>
</dbReference>
<evidence type="ECO:0000256" key="4">
    <source>
        <dbReference type="ARBA" id="ARBA00022833"/>
    </source>
</evidence>
<dbReference type="CDD" id="cd00065">
    <property type="entry name" value="FYVE_like_SF"/>
    <property type="match status" value="1"/>
</dbReference>
<keyword evidence="12" id="KW-1185">Reference proteome</keyword>
<proteinExistence type="predicted"/>
<dbReference type="InterPro" id="IPR000408">
    <property type="entry name" value="Reg_chr_condens"/>
</dbReference>
<dbReference type="PRINTS" id="PR00633">
    <property type="entry name" value="RCCNDNSATION"/>
</dbReference>
<dbReference type="InterPro" id="IPR027988">
    <property type="entry name" value="BRX_N"/>
</dbReference>
<feature type="non-terminal residue" evidence="11">
    <location>
        <position position="1"/>
    </location>
</feature>